<dbReference type="Pfam" id="PF01494">
    <property type="entry name" value="FAD_binding_3"/>
    <property type="match status" value="1"/>
</dbReference>
<dbReference type="InterPro" id="IPR010971">
    <property type="entry name" value="UbiH/COQ6"/>
</dbReference>
<proteinExistence type="inferred from homology"/>
<evidence type="ECO:0000256" key="5">
    <source>
        <dbReference type="ARBA" id="ARBA00022827"/>
    </source>
</evidence>
<dbReference type="SUPFAM" id="SSF51905">
    <property type="entry name" value="FAD/NAD(P)-binding domain"/>
    <property type="match status" value="1"/>
</dbReference>
<evidence type="ECO:0000313" key="10">
    <source>
        <dbReference type="Proteomes" id="UP000277294"/>
    </source>
</evidence>
<keyword evidence="4" id="KW-0285">Flavoprotein</keyword>
<evidence type="ECO:0000256" key="7">
    <source>
        <dbReference type="ARBA" id="ARBA00023033"/>
    </source>
</evidence>
<evidence type="ECO:0000256" key="6">
    <source>
        <dbReference type="ARBA" id="ARBA00023002"/>
    </source>
</evidence>
<dbReference type="InterPro" id="IPR002938">
    <property type="entry name" value="FAD-bd"/>
</dbReference>
<keyword evidence="5" id="KW-0274">FAD</keyword>
<dbReference type="NCBIfam" id="NF005421">
    <property type="entry name" value="PRK06996.1"/>
    <property type="match status" value="1"/>
</dbReference>
<dbReference type="GO" id="GO:0071949">
    <property type="term" value="F:FAD binding"/>
    <property type="evidence" value="ECO:0007669"/>
    <property type="project" value="InterPro"/>
</dbReference>
<comment type="pathway">
    <text evidence="2">Cofactor biosynthesis; ubiquinone biosynthesis.</text>
</comment>
<dbReference type="NCBIfam" id="TIGR01988">
    <property type="entry name" value="Ubi-OHases"/>
    <property type="match status" value="1"/>
</dbReference>
<dbReference type="PANTHER" id="PTHR43876:SF8">
    <property type="entry name" value="2-OCTAPRENYL-6-METHOXYPHENOL HYDROXYLASE"/>
    <property type="match status" value="1"/>
</dbReference>
<dbReference type="GO" id="GO:0008681">
    <property type="term" value="F:2-octaprenyl-6-methoxyphenol hydroxylase activity"/>
    <property type="evidence" value="ECO:0007669"/>
    <property type="project" value="TreeGrafter"/>
</dbReference>
<accession>A0A3P4B701</accession>
<comment type="similarity">
    <text evidence="3">Belongs to the UbiH/COQ6 family.</text>
</comment>
<dbReference type="PRINTS" id="PR00420">
    <property type="entry name" value="RNGMNOXGNASE"/>
</dbReference>
<sequence length="392" mass="41398">MQTDVTILGGGPVGATLALLLARAAAQPRRIVLCRPQRPASDSAAAESDPRSMALNHGSRVLLESLGAWPAGGADILHVHVSQRGRLGRTHISHADFGVPALGTVLPYAAIVGALDAALARSGVTVEAGPPAAVLHQDAAGARIAQDGRTWTSAVCVHAEGGTFDQQEHADLHRGYRQHAILSIVRASRPRPGWAWERFTREGPLALLPYPAGPAHDAGRYALVWCCRPDHAERLLAQDDQAFARELGQTFGTRLGDFACAGARHRYPLGINLRRRLVDGPSVAIGNAAQTLHPVAGQGMNLGLRDAACLAQALAPLLRAPGAPTAPLLAAYARARQADRWLTSGLTDVMPRIFATGLPPVEHACGLALLGLDISRTLRGPLARQLMEGLRV</sequence>
<reference evidence="9 10" key="1">
    <citation type="submission" date="2018-10" db="EMBL/GenBank/DDBJ databases">
        <authorList>
            <person name="Criscuolo A."/>
        </authorList>
    </citation>
    <scope>NUCLEOTIDE SEQUENCE [LARGE SCALE GENOMIC DNA]</scope>
    <source>
        <strain evidence="9">DnA1</strain>
    </source>
</reference>
<feature type="domain" description="FAD-binding" evidence="8">
    <location>
        <begin position="3"/>
        <end position="338"/>
    </location>
</feature>
<evidence type="ECO:0000256" key="4">
    <source>
        <dbReference type="ARBA" id="ARBA00022630"/>
    </source>
</evidence>
<dbReference type="OrthoDB" id="9769565at2"/>
<dbReference type="Gene3D" id="3.50.50.60">
    <property type="entry name" value="FAD/NAD(P)-binding domain"/>
    <property type="match status" value="2"/>
</dbReference>
<dbReference type="InterPro" id="IPR018168">
    <property type="entry name" value="Ubi_Hdrlase_CS"/>
</dbReference>
<dbReference type="PROSITE" id="PS01304">
    <property type="entry name" value="UBIH"/>
    <property type="match status" value="1"/>
</dbReference>
<keyword evidence="6 9" id="KW-0560">Oxidoreductase</keyword>
<gene>
    <name evidence="9" type="primary">ubiH</name>
    <name evidence="9" type="ORF">PIGHUM_04170</name>
</gene>
<keyword evidence="10" id="KW-1185">Reference proteome</keyword>
<organism evidence="9 10">
    <name type="scientific">Pigmentiphaga humi</name>
    <dbReference type="NCBI Taxonomy" id="2478468"/>
    <lineage>
        <taxon>Bacteria</taxon>
        <taxon>Pseudomonadati</taxon>
        <taxon>Pseudomonadota</taxon>
        <taxon>Betaproteobacteria</taxon>
        <taxon>Burkholderiales</taxon>
        <taxon>Alcaligenaceae</taxon>
        <taxon>Pigmentiphaga</taxon>
    </lineage>
</organism>
<name>A0A3P4B701_9BURK</name>
<dbReference type="InterPro" id="IPR051205">
    <property type="entry name" value="UbiH/COQ6_monooxygenase"/>
</dbReference>
<protein>
    <submittedName>
        <fullName evidence="9">2-octaprenyl-6-methoxyphenol hydroxylase</fullName>
        <ecNumber evidence="9">1.14.13.-</ecNumber>
    </submittedName>
</protein>
<dbReference type="Proteomes" id="UP000277294">
    <property type="component" value="Unassembled WGS sequence"/>
</dbReference>
<dbReference type="UniPathway" id="UPA00232"/>
<evidence type="ECO:0000313" key="9">
    <source>
        <dbReference type="EMBL" id="VCU72074.1"/>
    </source>
</evidence>
<comment type="cofactor">
    <cofactor evidence="1">
        <name>FAD</name>
        <dbReference type="ChEBI" id="CHEBI:57692"/>
    </cofactor>
</comment>
<evidence type="ECO:0000259" key="8">
    <source>
        <dbReference type="Pfam" id="PF01494"/>
    </source>
</evidence>
<evidence type="ECO:0000256" key="1">
    <source>
        <dbReference type="ARBA" id="ARBA00001974"/>
    </source>
</evidence>
<evidence type="ECO:0000256" key="3">
    <source>
        <dbReference type="ARBA" id="ARBA00005349"/>
    </source>
</evidence>
<dbReference type="RefSeq" id="WP_124081662.1">
    <property type="nucleotide sequence ID" value="NZ_UWPJ01000035.1"/>
</dbReference>
<dbReference type="PANTHER" id="PTHR43876">
    <property type="entry name" value="UBIQUINONE BIOSYNTHESIS MONOOXYGENASE COQ6, MITOCHONDRIAL"/>
    <property type="match status" value="1"/>
</dbReference>
<dbReference type="GO" id="GO:0006744">
    <property type="term" value="P:ubiquinone biosynthetic process"/>
    <property type="evidence" value="ECO:0007669"/>
    <property type="project" value="UniProtKB-UniPathway"/>
</dbReference>
<dbReference type="EMBL" id="UWPJ01000035">
    <property type="protein sequence ID" value="VCU72074.1"/>
    <property type="molecule type" value="Genomic_DNA"/>
</dbReference>
<dbReference type="InterPro" id="IPR036188">
    <property type="entry name" value="FAD/NAD-bd_sf"/>
</dbReference>
<dbReference type="EC" id="1.14.13.-" evidence="9"/>
<evidence type="ECO:0000256" key="2">
    <source>
        <dbReference type="ARBA" id="ARBA00004749"/>
    </source>
</evidence>
<keyword evidence="7" id="KW-0503">Monooxygenase</keyword>
<dbReference type="AlphaFoldDB" id="A0A3P4B701"/>